<sequence>MTAASRRPHLSRQLVLEDPRRLPDGAGGYVESWSALGTLWAEVTALSGRNADQQGGSLSLQRYRITVRAAPVGETARPRPDQRLREGTRRFRIDAVSEADPGARYLTCFVVEELGA</sequence>
<dbReference type="Gene3D" id="2.40.10.270">
    <property type="entry name" value="Bacteriophage SPP1 head-tail adaptor protein"/>
    <property type="match status" value="1"/>
</dbReference>
<proteinExistence type="predicted"/>
<dbReference type="PATRIC" id="fig|60890.4.peg.315"/>
<dbReference type="InterPro" id="IPR008767">
    <property type="entry name" value="Phage_SPP1_head-tail_adaptor"/>
</dbReference>
<dbReference type="Proteomes" id="UP000092565">
    <property type="component" value="Chromosome"/>
</dbReference>
<dbReference type="InterPro" id="IPR038666">
    <property type="entry name" value="SSP1_head-tail_sf"/>
</dbReference>
<keyword evidence="2" id="KW-1185">Reference proteome</keyword>
<dbReference type="AlphaFoldDB" id="A0A1B0ZMC5"/>
<reference evidence="1 2" key="1">
    <citation type="submission" date="2016-04" db="EMBL/GenBank/DDBJ databases">
        <authorList>
            <person name="Evans L.H."/>
            <person name="Alamgir A."/>
            <person name="Owens N."/>
            <person name="Weber N.D."/>
            <person name="Virtaneva K."/>
            <person name="Barbian K."/>
            <person name="Babar A."/>
            <person name="Rosenke K."/>
        </authorList>
    </citation>
    <scope>NUCLEOTIDE SEQUENCE [LARGE SCALE GENOMIC DNA]</scope>
    <source>
        <strain evidence="1 2">JL2886</strain>
    </source>
</reference>
<protein>
    <submittedName>
        <fullName evidence="1">Tail protein</fullName>
    </submittedName>
</protein>
<organism evidence="1 2">
    <name type="scientific">Phaeobacter gallaeciensis</name>
    <dbReference type="NCBI Taxonomy" id="60890"/>
    <lineage>
        <taxon>Bacteria</taxon>
        <taxon>Pseudomonadati</taxon>
        <taxon>Pseudomonadota</taxon>
        <taxon>Alphaproteobacteria</taxon>
        <taxon>Rhodobacterales</taxon>
        <taxon>Roseobacteraceae</taxon>
        <taxon>Phaeobacter</taxon>
    </lineage>
</organism>
<dbReference type="EMBL" id="CP015124">
    <property type="protein sequence ID" value="ANP35261.1"/>
    <property type="molecule type" value="Genomic_DNA"/>
</dbReference>
<dbReference type="OrthoDB" id="7570189at2"/>
<gene>
    <name evidence="1" type="ORF">JL2886_00328</name>
</gene>
<accession>A0A1B0ZMC5</accession>
<evidence type="ECO:0000313" key="2">
    <source>
        <dbReference type="Proteomes" id="UP000092565"/>
    </source>
</evidence>
<dbReference type="Pfam" id="PF05521">
    <property type="entry name" value="Phage_HCP"/>
    <property type="match status" value="1"/>
</dbReference>
<dbReference type="RefSeq" id="WP_065270411.1">
    <property type="nucleotide sequence ID" value="NZ_CP015124.1"/>
</dbReference>
<evidence type="ECO:0000313" key="1">
    <source>
        <dbReference type="EMBL" id="ANP35261.1"/>
    </source>
</evidence>
<name>A0A1B0ZMC5_9RHOB</name>